<dbReference type="STRING" id="12930.A0A0Q3XCH5"/>
<dbReference type="Proteomes" id="UP000051836">
    <property type="component" value="Unassembled WGS sequence"/>
</dbReference>
<dbReference type="GO" id="GO:0002684">
    <property type="term" value="P:positive regulation of immune system process"/>
    <property type="evidence" value="ECO:0007669"/>
    <property type="project" value="UniProtKB-ARBA"/>
</dbReference>
<dbReference type="FunFam" id="3.90.1750.10:FF:000002">
    <property type="entry name" value="E3 ubiquitin-protein ligase"/>
    <property type="match status" value="1"/>
</dbReference>
<feature type="compositionally biased region" description="Low complexity" evidence="25">
    <location>
        <begin position="48"/>
        <end position="60"/>
    </location>
</feature>
<comment type="caution">
    <text evidence="29">The sequence shown here is derived from an EMBL/GenBank/DDBJ whole genome shotgun (WGS) entry which is preliminary data.</text>
</comment>
<evidence type="ECO:0000256" key="25">
    <source>
        <dbReference type="SAM" id="MobiDB-lite"/>
    </source>
</evidence>
<evidence type="ECO:0000256" key="7">
    <source>
        <dbReference type="ARBA" id="ARBA00022475"/>
    </source>
</evidence>
<feature type="compositionally biased region" description="Low complexity" evidence="25">
    <location>
        <begin position="199"/>
        <end position="209"/>
    </location>
</feature>
<dbReference type="Gene3D" id="2.60.40.150">
    <property type="entry name" value="C2 domain"/>
    <property type="match status" value="1"/>
</dbReference>
<dbReference type="AlphaFoldDB" id="A0A0Q3XCH5"/>
<dbReference type="FunFam" id="3.30.2160.10:FF:000003">
    <property type="entry name" value="E3 ubiquitin-protein ligase"/>
    <property type="match status" value="1"/>
</dbReference>
<evidence type="ECO:0000313" key="29">
    <source>
        <dbReference type="EMBL" id="KQL61293.1"/>
    </source>
</evidence>
<evidence type="ECO:0000256" key="6">
    <source>
        <dbReference type="ARBA" id="ARBA00004906"/>
    </source>
</evidence>
<dbReference type="PIRSF" id="PIRSF001569">
    <property type="entry name" value="E3_ub_ligase_SMURF1"/>
    <property type="match status" value="1"/>
</dbReference>
<evidence type="ECO:0000256" key="20">
    <source>
        <dbReference type="ARBA" id="ARBA00023136"/>
    </source>
</evidence>
<evidence type="ECO:0000259" key="27">
    <source>
        <dbReference type="PROSITE" id="PS50020"/>
    </source>
</evidence>
<evidence type="ECO:0000256" key="3">
    <source>
        <dbReference type="ARBA" id="ARBA00004413"/>
    </source>
</evidence>
<dbReference type="InterPro" id="IPR050409">
    <property type="entry name" value="E3_ubiq-protein_ligase"/>
</dbReference>
<evidence type="ECO:0000259" key="26">
    <source>
        <dbReference type="PROSITE" id="PS50004"/>
    </source>
</evidence>
<evidence type="ECO:0000256" key="24">
    <source>
        <dbReference type="PROSITE-ProRule" id="PRU00104"/>
    </source>
</evidence>
<dbReference type="InterPro" id="IPR024928">
    <property type="entry name" value="E3_ub_ligase_SMURF1"/>
</dbReference>
<dbReference type="SMART" id="SM00239">
    <property type="entry name" value="C2"/>
    <property type="match status" value="1"/>
</dbReference>
<dbReference type="GO" id="GO:0006915">
    <property type="term" value="P:apoptotic process"/>
    <property type="evidence" value="ECO:0007669"/>
    <property type="project" value="UniProtKB-KW"/>
</dbReference>
<dbReference type="Gene3D" id="2.20.70.10">
    <property type="match status" value="3"/>
</dbReference>
<evidence type="ECO:0000256" key="12">
    <source>
        <dbReference type="ARBA" id="ARBA00022703"/>
    </source>
</evidence>
<evidence type="ECO:0000256" key="21">
    <source>
        <dbReference type="ARBA" id="ARBA00023242"/>
    </source>
</evidence>
<comment type="caution">
    <text evidence="24">Lacks conserved residue(s) required for the propagation of feature annotation.</text>
</comment>
<dbReference type="GO" id="GO:0005634">
    <property type="term" value="C:nucleus"/>
    <property type="evidence" value="ECO:0007669"/>
    <property type="project" value="UniProtKB-SubCell"/>
</dbReference>
<evidence type="ECO:0000256" key="9">
    <source>
        <dbReference type="ARBA" id="ARBA00022553"/>
    </source>
</evidence>
<feature type="domain" description="WW" evidence="27">
    <location>
        <begin position="349"/>
        <end position="382"/>
    </location>
</feature>
<dbReference type="UniPathway" id="UPA00143"/>
<evidence type="ECO:0000256" key="23">
    <source>
        <dbReference type="PIRNR" id="PIRNR001569"/>
    </source>
</evidence>
<feature type="domain" description="WW" evidence="27">
    <location>
        <begin position="460"/>
        <end position="493"/>
    </location>
</feature>
<dbReference type="InterPro" id="IPR000008">
    <property type="entry name" value="C2_dom"/>
</dbReference>
<proteinExistence type="predicted"/>
<reference evidence="29 30" key="1">
    <citation type="submission" date="2015-10" db="EMBL/GenBank/DDBJ databases">
        <authorList>
            <person name="Gilbert D.G."/>
        </authorList>
    </citation>
    <scope>NUCLEOTIDE SEQUENCE [LARGE SCALE GENOMIC DNA]</scope>
    <source>
        <strain evidence="29">FVVF132</strain>
    </source>
</reference>
<dbReference type="SMART" id="SM00456">
    <property type="entry name" value="WW"/>
    <property type="match status" value="4"/>
</dbReference>
<dbReference type="PROSITE" id="PS50237">
    <property type="entry name" value="HECT"/>
    <property type="match status" value="2"/>
</dbReference>
<evidence type="ECO:0000256" key="16">
    <source>
        <dbReference type="ARBA" id="ARBA00022843"/>
    </source>
</evidence>
<dbReference type="GO" id="GO:0031901">
    <property type="term" value="C:early endosome membrane"/>
    <property type="evidence" value="ECO:0007669"/>
    <property type="project" value="UniProtKB-SubCell"/>
</dbReference>
<keyword evidence="10" id="KW-0399">Innate immunity</keyword>
<feature type="compositionally biased region" description="Polar residues" evidence="25">
    <location>
        <begin position="272"/>
        <end position="287"/>
    </location>
</feature>
<dbReference type="FunFam" id="2.20.70.10:FF:000005">
    <property type="entry name" value="E3 ubiquitin-protein ligase"/>
    <property type="match status" value="1"/>
</dbReference>
<dbReference type="EMBL" id="LMAW01000002">
    <property type="protein sequence ID" value="KQL61293.1"/>
    <property type="molecule type" value="Genomic_DNA"/>
</dbReference>
<dbReference type="GO" id="GO:0070534">
    <property type="term" value="P:protein K63-linked ubiquitination"/>
    <property type="evidence" value="ECO:0007669"/>
    <property type="project" value="TreeGrafter"/>
</dbReference>
<evidence type="ECO:0000256" key="1">
    <source>
        <dbReference type="ARBA" id="ARBA00000885"/>
    </source>
</evidence>
<dbReference type="GO" id="GO:1902532">
    <property type="term" value="P:negative regulation of intracellular signal transduction"/>
    <property type="evidence" value="ECO:0007669"/>
    <property type="project" value="UniProtKB-ARBA"/>
</dbReference>
<dbReference type="GO" id="GO:0009896">
    <property type="term" value="P:positive regulation of catabolic process"/>
    <property type="evidence" value="ECO:0007669"/>
    <property type="project" value="UniProtKB-ARBA"/>
</dbReference>
<dbReference type="CDD" id="cd04021">
    <property type="entry name" value="C2_E3_ubiquitin_ligase"/>
    <property type="match status" value="1"/>
</dbReference>
<dbReference type="PANTHER" id="PTHR11254">
    <property type="entry name" value="HECT DOMAIN UBIQUITIN-PROTEIN LIGASE"/>
    <property type="match status" value="1"/>
</dbReference>
<dbReference type="PANTHER" id="PTHR11254:SF66">
    <property type="entry name" value="E3 UBIQUITIN-PROTEIN LIGASE ITCHY HOMOLOG"/>
    <property type="match status" value="1"/>
</dbReference>
<organism evidence="29 30">
    <name type="scientific">Amazona aestiva</name>
    <name type="common">Blue-fronted Amazon parrot</name>
    <dbReference type="NCBI Taxonomy" id="12930"/>
    <lineage>
        <taxon>Eukaryota</taxon>
        <taxon>Metazoa</taxon>
        <taxon>Chordata</taxon>
        <taxon>Craniata</taxon>
        <taxon>Vertebrata</taxon>
        <taxon>Euteleostomi</taxon>
        <taxon>Archelosauria</taxon>
        <taxon>Archosauria</taxon>
        <taxon>Dinosauria</taxon>
        <taxon>Saurischia</taxon>
        <taxon>Theropoda</taxon>
        <taxon>Coelurosauria</taxon>
        <taxon>Aves</taxon>
        <taxon>Neognathae</taxon>
        <taxon>Neoaves</taxon>
        <taxon>Telluraves</taxon>
        <taxon>Australaves</taxon>
        <taxon>Psittaciformes</taxon>
        <taxon>Psittacidae</taxon>
        <taxon>Amazona</taxon>
    </lineage>
</organism>
<comment type="subunit">
    <text evidence="22">(Microbial infection) Interacts with Epstein-Barr virus LMP2A.</text>
</comment>
<keyword evidence="17" id="KW-0391">Immunity</keyword>
<keyword evidence="21" id="KW-0539">Nucleus</keyword>
<sequence length="793" mass="89378">MGWETCAYPVASPLARAAEPTPDGNPERERSDIEVDKRIQDPARIMAGSGSRSGPSSGLSMKSQLQITVISAKLKEKNKWFGPSPYVEVSVDGQSKKTEKCNNTNSPKWKQHLTVIVTPVSKLNFRVWSHQTLKSDVLLGSAALDIQETLKSNSMKLEQVVVTLHLVGDREPAEVVGDLSVCLDGMQVDPELLTNGDASSTRSPTQSDSSKARNDTQANSNGLESCEDASPSENRTVNGNDSPLLTNGSCKPSRPPRPARPPPPTPRRPTSLAASANGPSTTSTENDGASAGSLAGPAANTSSEQSPEGATAGATATAPATAVLATPPVSRQIQPVNPPPQALTTVSQGPLPPGWEQRVDQHGRVYYVDHVEKRTTWDRPEPLPPSWERRVDNMGRIYYVDHFTRTTTWQRPTLESVRNYEQWQLQRSQLQGAMQQFNQRFIYGNQDFSSTQNKEFDLLGPLPHGWEKRTDSNGRVYFVNHNTRITQWEDPRSQGQLNEKPLPEGWEMRFTVDGIPYFVDHNRRTTTYIDPRTGKSALDNGPQIAYVRDFKAKVHYFRFWCQQLAMPQHIKITVSRKTLFEDSFQQIMSFSPQDLRRRLWVIFPGEEGLDYGGVAREWFFLLSHEVLNPMYCLFEYAGKDNYCLQINPASYINPDHLKYFRFIGRFIAMALFHGKFIDTGFSLPFYKRILNKPVGLKDLESVDPEFYNSLIWVKENDIEECGLEMFFSVDKEILGEIKSHDLKPNGSDILVTEENKEDYISFNRLDLPPYKNYEQLKEKLLFAIEETEGFGQE</sequence>
<evidence type="ECO:0000256" key="11">
    <source>
        <dbReference type="ARBA" id="ARBA00022679"/>
    </source>
</evidence>
<evidence type="ECO:0000256" key="5">
    <source>
        <dbReference type="ARBA" id="ARBA00004496"/>
    </source>
</evidence>
<dbReference type="CDD" id="cd00201">
    <property type="entry name" value="WW"/>
    <property type="match status" value="4"/>
</dbReference>
<dbReference type="SUPFAM" id="SSF51045">
    <property type="entry name" value="WW domain"/>
    <property type="match status" value="4"/>
</dbReference>
<feature type="region of interest" description="Disordered" evidence="25">
    <location>
        <begin position="1"/>
        <end position="60"/>
    </location>
</feature>
<dbReference type="InterPro" id="IPR035983">
    <property type="entry name" value="Hect_E3_ubiquitin_ligase"/>
</dbReference>
<evidence type="ECO:0000256" key="15">
    <source>
        <dbReference type="ARBA" id="ARBA00022786"/>
    </source>
</evidence>
<keyword evidence="13" id="KW-0677">Repeat</keyword>
<keyword evidence="16" id="KW-0832">Ubl conjugation</keyword>
<dbReference type="Gene3D" id="3.30.2160.10">
    <property type="entry name" value="Hect, E3 ligase catalytic domain"/>
    <property type="match status" value="1"/>
</dbReference>
<dbReference type="GO" id="GO:0035519">
    <property type="term" value="P:protein K29-linked ubiquitination"/>
    <property type="evidence" value="ECO:0007669"/>
    <property type="project" value="TreeGrafter"/>
</dbReference>
<protein>
    <recommendedName>
        <fullName evidence="23">E3 ubiquitin-protein ligase</fullName>
        <ecNumber evidence="23">2.3.2.26</ecNumber>
    </recommendedName>
</protein>
<feature type="domain" description="HECT" evidence="28">
    <location>
        <begin position="762"/>
        <end position="793"/>
    </location>
</feature>
<dbReference type="SUPFAM" id="SSF49562">
    <property type="entry name" value="C2 domain (Calcium/lipid-binding domain, CaLB)"/>
    <property type="match status" value="1"/>
</dbReference>
<evidence type="ECO:0000256" key="10">
    <source>
        <dbReference type="ARBA" id="ARBA00022588"/>
    </source>
</evidence>
<feature type="compositionally biased region" description="Polar residues" evidence="25">
    <location>
        <begin position="231"/>
        <end position="250"/>
    </location>
</feature>
<keyword evidence="18" id="KW-0007">Acetylation</keyword>
<keyword evidence="30" id="KW-1185">Reference proteome</keyword>
<evidence type="ECO:0000256" key="14">
    <source>
        <dbReference type="ARBA" id="ARBA00022753"/>
    </source>
</evidence>
<dbReference type="InterPro" id="IPR036020">
    <property type="entry name" value="WW_dom_sf"/>
</dbReference>
<evidence type="ECO:0000256" key="8">
    <source>
        <dbReference type="ARBA" id="ARBA00022490"/>
    </source>
</evidence>
<dbReference type="GO" id="GO:0005886">
    <property type="term" value="C:plasma membrane"/>
    <property type="evidence" value="ECO:0007669"/>
    <property type="project" value="UniProtKB-SubCell"/>
</dbReference>
<evidence type="ECO:0000256" key="2">
    <source>
        <dbReference type="ARBA" id="ARBA00004123"/>
    </source>
</evidence>
<name>A0A0Q3XCH5_AMAAE</name>
<dbReference type="Pfam" id="PF00397">
    <property type="entry name" value="WW"/>
    <property type="match status" value="4"/>
</dbReference>
<dbReference type="InterPro" id="IPR001202">
    <property type="entry name" value="WW_dom"/>
</dbReference>
<feature type="region of interest" description="Disordered" evidence="25">
    <location>
        <begin position="330"/>
        <end position="357"/>
    </location>
</feature>
<dbReference type="FunFam" id="2.60.40.150:FF:000092">
    <property type="entry name" value="E3 ubiquitin-protein ligase"/>
    <property type="match status" value="1"/>
</dbReference>
<dbReference type="SUPFAM" id="SSF56204">
    <property type="entry name" value="Hect, E3 ligase catalytic domain"/>
    <property type="match status" value="2"/>
</dbReference>
<feature type="compositionally biased region" description="Basic and acidic residues" evidence="25">
    <location>
        <begin position="25"/>
        <end position="41"/>
    </location>
</feature>
<dbReference type="GO" id="GO:0002683">
    <property type="term" value="P:negative regulation of immune system process"/>
    <property type="evidence" value="ECO:0007669"/>
    <property type="project" value="UniProtKB-ARBA"/>
</dbReference>
<dbReference type="GO" id="GO:0050687">
    <property type="term" value="P:negative regulation of defense response to virus"/>
    <property type="evidence" value="ECO:0007669"/>
    <property type="project" value="UniProtKB-ARBA"/>
</dbReference>
<evidence type="ECO:0000256" key="13">
    <source>
        <dbReference type="ARBA" id="ARBA00022737"/>
    </source>
</evidence>
<dbReference type="GO" id="GO:0070936">
    <property type="term" value="P:protein K48-linked ubiquitination"/>
    <property type="evidence" value="ECO:0007669"/>
    <property type="project" value="TreeGrafter"/>
</dbReference>
<dbReference type="PROSITE" id="PS01159">
    <property type="entry name" value="WW_DOMAIN_1"/>
    <property type="match status" value="4"/>
</dbReference>
<evidence type="ECO:0000256" key="19">
    <source>
        <dbReference type="ARBA" id="ARBA00023118"/>
    </source>
</evidence>
<keyword evidence="12" id="KW-0053">Apoptosis</keyword>
<dbReference type="SMART" id="SM00119">
    <property type="entry name" value="HECTc"/>
    <property type="match status" value="1"/>
</dbReference>
<dbReference type="GO" id="GO:0051607">
    <property type="term" value="P:defense response to virus"/>
    <property type="evidence" value="ECO:0007669"/>
    <property type="project" value="UniProtKB-KW"/>
</dbReference>
<accession>A0A0Q3XCH5</accession>
<dbReference type="GO" id="GO:0043161">
    <property type="term" value="P:proteasome-mediated ubiquitin-dependent protein catabolic process"/>
    <property type="evidence" value="ECO:0007669"/>
    <property type="project" value="TreeGrafter"/>
</dbReference>
<dbReference type="InterPro" id="IPR000569">
    <property type="entry name" value="HECT_dom"/>
</dbReference>
<feature type="region of interest" description="Disordered" evidence="25">
    <location>
        <begin position="192"/>
        <end position="317"/>
    </location>
</feature>
<keyword evidence="19" id="KW-0051">Antiviral defense</keyword>
<evidence type="ECO:0000256" key="4">
    <source>
        <dbReference type="ARBA" id="ARBA00004469"/>
    </source>
</evidence>
<keyword evidence="20" id="KW-0472">Membrane</keyword>
<feature type="compositionally biased region" description="Low complexity" evidence="25">
    <location>
        <begin position="288"/>
        <end position="299"/>
    </location>
</feature>
<dbReference type="Pfam" id="PF00168">
    <property type="entry name" value="C2"/>
    <property type="match status" value="1"/>
</dbReference>
<dbReference type="GO" id="GO:0051241">
    <property type="term" value="P:negative regulation of multicellular organismal process"/>
    <property type="evidence" value="ECO:0007669"/>
    <property type="project" value="UniProtKB-ARBA"/>
</dbReference>
<comment type="catalytic activity">
    <reaction evidence="1 23">
        <text>S-ubiquitinyl-[E2 ubiquitin-conjugating enzyme]-L-cysteine + [acceptor protein]-L-lysine = [E2 ubiquitin-conjugating enzyme]-L-cysteine + N(6)-ubiquitinyl-[acceptor protein]-L-lysine.</text>
        <dbReference type="EC" id="2.3.2.26"/>
    </reaction>
</comment>
<dbReference type="InterPro" id="IPR035892">
    <property type="entry name" value="C2_domain_sf"/>
</dbReference>
<comment type="pathway">
    <text evidence="6 23">Protein modification; protein ubiquitination.</text>
</comment>
<keyword evidence="8" id="KW-0963">Cytoplasm</keyword>
<dbReference type="GO" id="GO:0061630">
    <property type="term" value="F:ubiquitin protein ligase activity"/>
    <property type="evidence" value="ECO:0007669"/>
    <property type="project" value="UniProtKB-EC"/>
</dbReference>
<dbReference type="FunFam" id="2.20.70.10:FF:000009">
    <property type="entry name" value="E3 ubiquitin-protein ligase"/>
    <property type="match status" value="1"/>
</dbReference>
<dbReference type="GO" id="GO:0005829">
    <property type="term" value="C:cytosol"/>
    <property type="evidence" value="ECO:0007669"/>
    <property type="project" value="UniProtKB-ARBA"/>
</dbReference>
<evidence type="ECO:0000313" key="30">
    <source>
        <dbReference type="Proteomes" id="UP000051836"/>
    </source>
</evidence>
<dbReference type="FunFam" id="2.20.70.10:FF:000039">
    <property type="entry name" value="E3 ubiquitin-protein ligase"/>
    <property type="match status" value="1"/>
</dbReference>
<dbReference type="GO" id="GO:0010604">
    <property type="term" value="P:positive regulation of macromolecule metabolic process"/>
    <property type="evidence" value="ECO:0007669"/>
    <property type="project" value="UniProtKB-ARBA"/>
</dbReference>
<dbReference type="Pfam" id="PF00632">
    <property type="entry name" value="HECT"/>
    <property type="match status" value="2"/>
</dbReference>
<dbReference type="PROSITE" id="PS50020">
    <property type="entry name" value="WW_DOMAIN_2"/>
    <property type="match status" value="4"/>
</dbReference>
<feature type="compositionally biased region" description="Pro residues" evidence="25">
    <location>
        <begin position="253"/>
        <end position="267"/>
    </location>
</feature>
<keyword evidence="14" id="KW-0967">Endosome</keyword>
<dbReference type="GO" id="GO:0045087">
    <property type="term" value="P:innate immune response"/>
    <property type="evidence" value="ECO:0007669"/>
    <property type="project" value="UniProtKB-KW"/>
</dbReference>
<keyword evidence="9" id="KW-0597">Phosphoprotein</keyword>
<feature type="domain" description="WW" evidence="27">
    <location>
        <begin position="381"/>
        <end position="414"/>
    </location>
</feature>
<evidence type="ECO:0000256" key="18">
    <source>
        <dbReference type="ARBA" id="ARBA00022990"/>
    </source>
</evidence>
<gene>
    <name evidence="29" type="ORF">AAES_58192</name>
</gene>
<evidence type="ECO:0000256" key="22">
    <source>
        <dbReference type="ARBA" id="ARBA00064638"/>
    </source>
</evidence>
<keyword evidence="7" id="KW-1003">Cell membrane</keyword>
<keyword evidence="11 23" id="KW-0808">Transferase</keyword>
<feature type="domain" description="WW" evidence="27">
    <location>
        <begin position="500"/>
        <end position="533"/>
    </location>
</feature>
<evidence type="ECO:0000256" key="17">
    <source>
        <dbReference type="ARBA" id="ARBA00022859"/>
    </source>
</evidence>
<dbReference type="FunFam" id="2.20.70.10:FF:000063">
    <property type="entry name" value="E3 ubiquitin-protein ligase NEDD4"/>
    <property type="match status" value="1"/>
</dbReference>
<dbReference type="EC" id="2.3.2.26" evidence="23"/>
<dbReference type="Gene3D" id="3.90.1750.10">
    <property type="entry name" value="Hect, E3 ligase catalytic domains"/>
    <property type="match status" value="1"/>
</dbReference>
<dbReference type="PROSITE" id="PS50004">
    <property type="entry name" value="C2"/>
    <property type="match status" value="1"/>
</dbReference>
<evidence type="ECO:0000259" key="28">
    <source>
        <dbReference type="PROSITE" id="PS50237"/>
    </source>
</evidence>
<comment type="subcellular location">
    <subcellularLocation>
        <location evidence="3">Cell membrane</location>
        <topology evidence="3">Peripheral membrane protein</topology>
        <orientation evidence="3">Cytoplasmic side</orientation>
    </subcellularLocation>
    <subcellularLocation>
        <location evidence="5">Cytoplasm</location>
    </subcellularLocation>
    <subcellularLocation>
        <location evidence="4">Early endosome membrane</location>
        <topology evidence="4">Peripheral membrane protein</topology>
        <orientation evidence="4">Cytoplasmic side</orientation>
    </subcellularLocation>
    <subcellularLocation>
        <location evidence="2">Nucleus</location>
    </subcellularLocation>
</comment>
<keyword evidence="15 23" id="KW-0833">Ubl conjugation pathway</keyword>
<feature type="domain" description="HECT" evidence="28">
    <location>
        <begin position="591"/>
        <end position="760"/>
    </location>
</feature>
<dbReference type="OrthoDB" id="423283at2759"/>
<feature type="domain" description="C2" evidence="26">
    <location>
        <begin position="46"/>
        <end position="159"/>
    </location>
</feature>